<dbReference type="RefSeq" id="WP_065654702.1">
    <property type="nucleotide sequence ID" value="NZ_CP026924.1"/>
</dbReference>
<dbReference type="Proteomes" id="UP000237717">
    <property type="component" value="Chromosome I"/>
</dbReference>
<gene>
    <name evidence="2" type="primary">ctpA</name>
    <name evidence="2" type="ORF">At1D1609_02020</name>
</gene>
<sequence>MTKIFARFLKDESGATAIEYGLIAALISVGIIGGTTAVGGKLKDTFNFINTSFTNSKASTGGV</sequence>
<organism evidence="2 3">
    <name type="scientific">Agrobacterium tumefaciens</name>
    <dbReference type="NCBI Taxonomy" id="358"/>
    <lineage>
        <taxon>Bacteria</taxon>
        <taxon>Pseudomonadati</taxon>
        <taxon>Pseudomonadota</taxon>
        <taxon>Alphaproteobacteria</taxon>
        <taxon>Hyphomicrobiales</taxon>
        <taxon>Rhizobiaceae</taxon>
        <taxon>Rhizobium/Agrobacterium group</taxon>
        <taxon>Agrobacterium</taxon>
        <taxon>Agrobacterium tumefaciens complex</taxon>
    </lineage>
</organism>
<dbReference type="InterPro" id="IPR007047">
    <property type="entry name" value="Flp_Fap"/>
</dbReference>
<name>A0A2L2L7M1_AGRTU</name>
<keyword evidence="1" id="KW-0812">Transmembrane</keyword>
<evidence type="ECO:0000313" key="3">
    <source>
        <dbReference type="Proteomes" id="UP000237717"/>
    </source>
</evidence>
<keyword evidence="1" id="KW-0472">Membrane</keyword>
<dbReference type="EMBL" id="CP026924">
    <property type="protein sequence ID" value="AVH40258.1"/>
    <property type="molecule type" value="Genomic_DNA"/>
</dbReference>
<accession>A0A2L2L7M1</accession>
<protein>
    <submittedName>
        <fullName evidence="2">Component of type IV pilus, pilin subunit</fullName>
    </submittedName>
</protein>
<evidence type="ECO:0000256" key="1">
    <source>
        <dbReference type="SAM" id="Phobius"/>
    </source>
</evidence>
<feature type="transmembrane region" description="Helical" evidence="1">
    <location>
        <begin position="20"/>
        <end position="40"/>
    </location>
</feature>
<dbReference type="Pfam" id="PF04964">
    <property type="entry name" value="Flp_Fap"/>
    <property type="match status" value="1"/>
</dbReference>
<proteinExistence type="predicted"/>
<reference evidence="2 3" key="1">
    <citation type="submission" date="2018-02" db="EMBL/GenBank/DDBJ databases">
        <title>Complete genome sequence of Agrobacterium tumefaciens 1D1609.</title>
        <authorList>
            <person name="Cho S.-T."/>
            <person name="Haryono M."/>
            <person name="Chang H.-H."/>
            <person name="Santos M.N."/>
            <person name="Lai E.-M."/>
            <person name="Kuo C.-H."/>
        </authorList>
    </citation>
    <scope>NUCLEOTIDE SEQUENCE [LARGE SCALE GENOMIC DNA]</scope>
    <source>
        <strain evidence="2 3">1D1609</strain>
    </source>
</reference>
<keyword evidence="1" id="KW-1133">Transmembrane helix</keyword>
<evidence type="ECO:0000313" key="2">
    <source>
        <dbReference type="EMBL" id="AVH40258.1"/>
    </source>
</evidence>
<dbReference type="AlphaFoldDB" id="A0A2L2L7M1"/>